<protein>
    <recommendedName>
        <fullName evidence="4">SKP1-like protein</fullName>
    </recommendedName>
</protein>
<gene>
    <name evidence="7" type="ORF">V5N11_008078</name>
</gene>
<sequence length="153" mass="17432">MSKKIVLTSTEGISFEIEEAIALQSQTIAKLVKDNCTTSNVIPLPNVKSKILELVIEYCKKHVDSGDSCLTNEDLKKWDSEFMKIDDQSTFYDLLMASHYLNIESLLLLTCQTVADMIKDKTLDEIRAILRLENDITPEEAAQIRRENSWAFD</sequence>
<evidence type="ECO:0000313" key="7">
    <source>
        <dbReference type="EMBL" id="KAL1208602.1"/>
    </source>
</evidence>
<comment type="pathway">
    <text evidence="1 4">Protein modification; protein ubiquitination.</text>
</comment>
<dbReference type="PIRSF" id="PIRSF028729">
    <property type="entry name" value="E3_ubiquit_lig_SCF_Skp"/>
    <property type="match status" value="1"/>
</dbReference>
<dbReference type="GO" id="GO:0009867">
    <property type="term" value="P:jasmonic acid mediated signaling pathway"/>
    <property type="evidence" value="ECO:0007669"/>
    <property type="project" value="UniProtKB-ARBA"/>
</dbReference>
<dbReference type="Gene3D" id="3.30.710.10">
    <property type="entry name" value="Potassium Channel Kv1.1, Chain A"/>
    <property type="match status" value="1"/>
</dbReference>
<dbReference type="CDD" id="cd18322">
    <property type="entry name" value="BTB_POZ_SKP1"/>
    <property type="match status" value="1"/>
</dbReference>
<feature type="domain" description="SKP1 component POZ" evidence="6">
    <location>
        <begin position="3"/>
        <end position="63"/>
    </location>
</feature>
<reference evidence="7 8" key="1">
    <citation type="submission" date="2024-04" db="EMBL/GenBank/DDBJ databases">
        <title>Genome assembly C_amara_ONT_v2.</title>
        <authorList>
            <person name="Yant L."/>
            <person name="Moore C."/>
            <person name="Slenker M."/>
        </authorList>
    </citation>
    <scope>NUCLEOTIDE SEQUENCE [LARGE SCALE GENOMIC DNA]</scope>
    <source>
        <tissue evidence="7">Leaf</tissue>
    </source>
</reference>
<evidence type="ECO:0000256" key="1">
    <source>
        <dbReference type="ARBA" id="ARBA00004906"/>
    </source>
</evidence>
<evidence type="ECO:0000313" key="8">
    <source>
        <dbReference type="Proteomes" id="UP001558713"/>
    </source>
</evidence>
<comment type="caution">
    <text evidence="7">The sequence shown here is derived from an EMBL/GenBank/DDBJ whole genome shotgun (WGS) entry which is preliminary data.</text>
</comment>
<dbReference type="FunFam" id="3.30.710.10:FF:000026">
    <property type="entry name" value="E3 ubiquitin ligase complex SCF subunit"/>
    <property type="match status" value="1"/>
</dbReference>
<keyword evidence="3 4" id="KW-0833">Ubl conjugation pathway</keyword>
<dbReference type="SMART" id="SM00512">
    <property type="entry name" value="Skp1"/>
    <property type="match status" value="1"/>
</dbReference>
<dbReference type="Pfam" id="PF01466">
    <property type="entry name" value="Skp1"/>
    <property type="match status" value="1"/>
</dbReference>
<comment type="similarity">
    <text evidence="2 4">Belongs to the SKP1 family.</text>
</comment>
<name>A0ABD1APC5_CARAN</name>
<dbReference type="SUPFAM" id="SSF81382">
    <property type="entry name" value="Skp1 dimerisation domain-like"/>
    <property type="match status" value="1"/>
</dbReference>
<dbReference type="InterPro" id="IPR016897">
    <property type="entry name" value="SKP1"/>
</dbReference>
<evidence type="ECO:0000256" key="4">
    <source>
        <dbReference type="PIRNR" id="PIRNR028729"/>
    </source>
</evidence>
<dbReference type="AlphaFoldDB" id="A0ABD1APC5"/>
<feature type="domain" description="SKP1 component dimerisation" evidence="5">
    <location>
        <begin position="105"/>
        <end position="151"/>
    </location>
</feature>
<comment type="subunit">
    <text evidence="4">Part of a SCF (SKP1-cullin-F-box) protein ligase complex.</text>
</comment>
<dbReference type="EMBL" id="JBANAX010000447">
    <property type="protein sequence ID" value="KAL1208602.1"/>
    <property type="molecule type" value="Genomic_DNA"/>
</dbReference>
<proteinExistence type="inferred from homology"/>
<dbReference type="InterPro" id="IPR016073">
    <property type="entry name" value="Skp1_comp_POZ"/>
</dbReference>
<dbReference type="InterPro" id="IPR011333">
    <property type="entry name" value="SKP1/BTB/POZ_sf"/>
</dbReference>
<dbReference type="InterPro" id="IPR036296">
    <property type="entry name" value="SKP1-like_dim_sf"/>
</dbReference>
<comment type="function">
    <text evidence="4">Involved in ubiquitination and subsequent proteasomal degradation of target proteins. Together with CUL1, RBX1 and a F-box protein, it forms a SCF E3 ubiquitin ligase complex. The functional specificity of this complex depends on the type of F-box protein. In the SCF complex, it serves as an adapter that links the F-box protein to CUL1.</text>
</comment>
<accession>A0ABD1APC5</accession>
<organism evidence="7 8">
    <name type="scientific">Cardamine amara subsp. amara</name>
    <dbReference type="NCBI Taxonomy" id="228776"/>
    <lineage>
        <taxon>Eukaryota</taxon>
        <taxon>Viridiplantae</taxon>
        <taxon>Streptophyta</taxon>
        <taxon>Embryophyta</taxon>
        <taxon>Tracheophyta</taxon>
        <taxon>Spermatophyta</taxon>
        <taxon>Magnoliopsida</taxon>
        <taxon>eudicotyledons</taxon>
        <taxon>Gunneridae</taxon>
        <taxon>Pentapetalae</taxon>
        <taxon>rosids</taxon>
        <taxon>malvids</taxon>
        <taxon>Brassicales</taxon>
        <taxon>Brassicaceae</taxon>
        <taxon>Cardamineae</taxon>
        <taxon>Cardamine</taxon>
    </lineage>
</organism>
<dbReference type="InterPro" id="IPR001232">
    <property type="entry name" value="SKP1-like"/>
</dbReference>
<dbReference type="InterPro" id="IPR016072">
    <property type="entry name" value="Skp1_comp_dimer"/>
</dbReference>
<dbReference type="SUPFAM" id="SSF54695">
    <property type="entry name" value="POZ domain"/>
    <property type="match status" value="1"/>
</dbReference>
<evidence type="ECO:0000256" key="3">
    <source>
        <dbReference type="ARBA" id="ARBA00022786"/>
    </source>
</evidence>
<keyword evidence="8" id="KW-1185">Reference proteome</keyword>
<evidence type="ECO:0000256" key="2">
    <source>
        <dbReference type="ARBA" id="ARBA00009993"/>
    </source>
</evidence>
<evidence type="ECO:0000259" key="6">
    <source>
        <dbReference type="Pfam" id="PF03931"/>
    </source>
</evidence>
<dbReference type="Pfam" id="PF03931">
    <property type="entry name" value="Skp1_POZ"/>
    <property type="match status" value="1"/>
</dbReference>
<dbReference type="GO" id="GO:0016567">
    <property type="term" value="P:protein ubiquitination"/>
    <property type="evidence" value="ECO:0007669"/>
    <property type="project" value="UniProtKB-UniRule"/>
</dbReference>
<evidence type="ECO:0000259" key="5">
    <source>
        <dbReference type="Pfam" id="PF01466"/>
    </source>
</evidence>
<dbReference type="PANTHER" id="PTHR11165">
    <property type="entry name" value="SKP1"/>
    <property type="match status" value="1"/>
</dbReference>
<dbReference type="Proteomes" id="UP001558713">
    <property type="component" value="Unassembled WGS sequence"/>
</dbReference>